<feature type="compositionally biased region" description="Polar residues" evidence="1">
    <location>
        <begin position="829"/>
        <end position="847"/>
    </location>
</feature>
<feature type="non-terminal residue" evidence="2">
    <location>
        <position position="1119"/>
    </location>
</feature>
<evidence type="ECO:0000256" key="1">
    <source>
        <dbReference type="SAM" id="MobiDB-lite"/>
    </source>
</evidence>
<feature type="compositionally biased region" description="Basic residues" evidence="1">
    <location>
        <begin position="880"/>
        <end position="900"/>
    </location>
</feature>
<sequence>MALSPADLQGLSGLSPVQLELESCLDLKQFEQQHFHLVGGLLVALFLGAQVVVPEKGTFHPFDLAITEGSVRQLFTTFWCSQAPSGSQSLWCGDTLETLRWEPKASAQVTVQTWALTVDQWNAEELMRVGEVVWTKRKPAQISRLTLGCDLGSQLKISEGSQMFTWFWRIHSAVSLRRDITSMSSFLEQKFIESHPAAQVKAQKLGFQFDESSCEYGCYNVFQLCAEDEDFMEQCLTETEDDPGAKCAENLLNLGNMLLSEGVNPSIPIYLITGLSESELQKWKTQHHSTALLFQVYTVVTPQQLKLDVARTPNRFAAVNFALNQEAELLIASSSCSLAAFSADARHYKSRSSLFFDRQPATSPQFQWHQPPGIIFPVRRRIKWVFTLPSNSNSAPFNLSIAAVKSAMSTAPSLVPLCMTAATPGSDVAKHMVSLGVRVVHHQPTWTNVMEKLLSKYLNIGYVPFNLNADQLVSRLLRIDLPIVGILDQFVLYTDPDVLFTGDVTWQGLLGPNYLRLERLLRKKKLLKAPFDVYYAPRNAEGLPKFFGLGKAETSQDEDTAVMFLNLKTLGESYFDFRRYVFDRSDMLWQMLVSLDPAGYSNFYVNADGKTWSSRISPRYNSVQALRGENQSNITRFAGSNCDRDILPYVRNREERSERDAAFISDTLWRLYQSTEHGTMDISSNDAEQLFINVLSRPRIFPAEAGGSLAPPPKPWKLILDVVEDTFLEVTDAKVKDHSGTKTKKRKPPSKKPPGKFGGGGGGGGSQRPLAPSQDVPFWYRKLMGMEDAQPAAPARSVHAAHDAPPLPRWGGTGLGERRSPERWDPNGGSWSPWQAPRSSARPTQRSRSPRGPTNALRHVHIPPLRAERPGPPPGDWRSASRRRGRRERRRSRERRRGTRGVRPSRGGPRQGSRRREAREAREAREVRQARTLSRPGGRKRSRAATVTPRGPRSASPGQRETRETRETRAATRTATRSPRSPRETSKQPEASASRASSECSSPRAKSKASRRSASKASKASKASSKASKESQEEQAEVEEAKRSGSSSAEESQEKEKEPHMEGKKEQDESQAEEEPKEDEDEAEERSGGICLTEAKAEEEPSGGICLTEAKDVKKEPQE</sequence>
<comment type="caution">
    <text evidence="2">The sequence shown here is derived from an EMBL/GenBank/DDBJ whole genome shotgun (WGS) entry which is preliminary data.</text>
</comment>
<organism evidence="2">
    <name type="scientific">Cladocopium goreaui</name>
    <dbReference type="NCBI Taxonomy" id="2562237"/>
    <lineage>
        <taxon>Eukaryota</taxon>
        <taxon>Sar</taxon>
        <taxon>Alveolata</taxon>
        <taxon>Dinophyceae</taxon>
        <taxon>Suessiales</taxon>
        <taxon>Symbiodiniaceae</taxon>
        <taxon>Cladocopium</taxon>
    </lineage>
</organism>
<accession>A0A9P1GN23</accession>
<gene>
    <name evidence="2" type="ORF">C1SCF055_LOCUS42479</name>
</gene>
<feature type="compositionally biased region" description="Gly residues" evidence="1">
    <location>
        <begin position="756"/>
        <end position="766"/>
    </location>
</feature>
<feature type="region of interest" description="Disordered" evidence="1">
    <location>
        <begin position="734"/>
        <end position="773"/>
    </location>
</feature>
<reference evidence="2" key="1">
    <citation type="submission" date="2022-10" db="EMBL/GenBank/DDBJ databases">
        <authorList>
            <person name="Chen Y."/>
            <person name="Dougan E. K."/>
            <person name="Chan C."/>
            <person name="Rhodes N."/>
            <person name="Thang M."/>
        </authorList>
    </citation>
    <scope>NUCLEOTIDE SEQUENCE</scope>
</reference>
<feature type="compositionally biased region" description="Basic and acidic residues" evidence="1">
    <location>
        <begin position="1052"/>
        <end position="1068"/>
    </location>
</feature>
<feature type="compositionally biased region" description="Basic and acidic residues" evidence="1">
    <location>
        <begin position="816"/>
        <end position="825"/>
    </location>
</feature>
<evidence type="ECO:0000313" key="4">
    <source>
        <dbReference type="Proteomes" id="UP001152797"/>
    </source>
</evidence>
<dbReference type="EMBL" id="CAMXCT010006660">
    <property type="protein sequence ID" value="CAI4017868.1"/>
    <property type="molecule type" value="Genomic_DNA"/>
</dbReference>
<feature type="compositionally biased region" description="Basic and acidic residues" evidence="1">
    <location>
        <begin position="1109"/>
        <end position="1119"/>
    </location>
</feature>
<evidence type="ECO:0000313" key="2">
    <source>
        <dbReference type="EMBL" id="CAI4017868.1"/>
    </source>
</evidence>
<feature type="compositionally biased region" description="Basic residues" evidence="1">
    <location>
        <begin position="741"/>
        <end position="754"/>
    </location>
</feature>
<protein>
    <submittedName>
        <fullName evidence="2">Uncharacterized protein</fullName>
    </submittedName>
</protein>
<feature type="compositionally biased region" description="Acidic residues" evidence="1">
    <location>
        <begin position="1069"/>
        <end position="1084"/>
    </location>
</feature>
<name>A0A9P1GN23_9DINO</name>
<feature type="compositionally biased region" description="Basic and acidic residues" evidence="1">
    <location>
        <begin position="914"/>
        <end position="929"/>
    </location>
</feature>
<feature type="compositionally biased region" description="Low complexity" evidence="1">
    <location>
        <begin position="989"/>
        <end position="1004"/>
    </location>
</feature>
<keyword evidence="4" id="KW-1185">Reference proteome</keyword>
<dbReference type="OrthoDB" id="446013at2759"/>
<dbReference type="EMBL" id="CAMXCT030006660">
    <property type="protein sequence ID" value="CAL4805180.1"/>
    <property type="molecule type" value="Genomic_DNA"/>
</dbReference>
<feature type="compositionally biased region" description="Basic and acidic residues" evidence="1">
    <location>
        <begin position="960"/>
        <end position="970"/>
    </location>
</feature>
<reference evidence="3" key="2">
    <citation type="submission" date="2024-04" db="EMBL/GenBank/DDBJ databases">
        <authorList>
            <person name="Chen Y."/>
            <person name="Shah S."/>
            <person name="Dougan E. K."/>
            <person name="Thang M."/>
            <person name="Chan C."/>
        </authorList>
    </citation>
    <scope>NUCLEOTIDE SEQUENCE [LARGE SCALE GENOMIC DNA]</scope>
</reference>
<feature type="compositionally biased region" description="Basic residues" evidence="1">
    <location>
        <begin position="1005"/>
        <end position="1014"/>
    </location>
</feature>
<evidence type="ECO:0000313" key="3">
    <source>
        <dbReference type="EMBL" id="CAL1171243.1"/>
    </source>
</evidence>
<dbReference type="AlphaFoldDB" id="A0A9P1GN23"/>
<dbReference type="EMBL" id="CAMXCT020006660">
    <property type="protein sequence ID" value="CAL1171243.1"/>
    <property type="molecule type" value="Genomic_DNA"/>
</dbReference>
<dbReference type="Proteomes" id="UP001152797">
    <property type="component" value="Unassembled WGS sequence"/>
</dbReference>
<feature type="compositionally biased region" description="Low complexity" evidence="1">
    <location>
        <begin position="1015"/>
        <end position="1026"/>
    </location>
</feature>
<feature type="region of interest" description="Disordered" evidence="1">
    <location>
        <begin position="791"/>
        <end position="1119"/>
    </location>
</feature>
<proteinExistence type="predicted"/>